<keyword evidence="2" id="KW-1185">Reference proteome</keyword>
<dbReference type="Pfam" id="PF11697">
    <property type="entry name" value="DUF3293"/>
    <property type="match status" value="1"/>
</dbReference>
<protein>
    <submittedName>
        <fullName evidence="1">DUF3293 domain-containing protein</fullName>
    </submittedName>
</protein>
<proteinExistence type="predicted"/>
<name>A0A9X4BGZ2_9GAMM</name>
<dbReference type="EMBL" id="JAOVZO020000003">
    <property type="protein sequence ID" value="MDC8011713.1"/>
    <property type="molecule type" value="Genomic_DNA"/>
</dbReference>
<dbReference type="Proteomes" id="UP001139971">
    <property type="component" value="Unassembled WGS sequence"/>
</dbReference>
<organism evidence="1 2">
    <name type="scientific">Tahibacter soli</name>
    <dbReference type="NCBI Taxonomy" id="2983605"/>
    <lineage>
        <taxon>Bacteria</taxon>
        <taxon>Pseudomonadati</taxon>
        <taxon>Pseudomonadota</taxon>
        <taxon>Gammaproteobacteria</taxon>
        <taxon>Lysobacterales</taxon>
        <taxon>Rhodanobacteraceae</taxon>
        <taxon>Tahibacter</taxon>
    </lineage>
</organism>
<comment type="caution">
    <text evidence="1">The sequence shown here is derived from an EMBL/GenBank/DDBJ whole genome shotgun (WGS) entry which is preliminary data.</text>
</comment>
<reference evidence="1" key="1">
    <citation type="submission" date="2023-02" db="EMBL/GenBank/DDBJ databases">
        <title>Tahibacter soli sp. nov. isolated from soil.</title>
        <authorList>
            <person name="Baek J.H."/>
            <person name="Lee J.K."/>
            <person name="Choi D.G."/>
            <person name="Jeon C.O."/>
        </authorList>
    </citation>
    <scope>NUCLEOTIDE SEQUENCE</scope>
    <source>
        <strain evidence="1">BL</strain>
    </source>
</reference>
<dbReference type="AlphaFoldDB" id="A0A9X4BGZ2"/>
<accession>A0A9X4BGZ2</accession>
<gene>
    <name evidence="1" type="ORF">OD750_004050</name>
</gene>
<evidence type="ECO:0000313" key="1">
    <source>
        <dbReference type="EMBL" id="MDC8011713.1"/>
    </source>
</evidence>
<dbReference type="RefSeq" id="WP_263542924.1">
    <property type="nucleotide sequence ID" value="NZ_JAOVZO020000003.1"/>
</dbReference>
<sequence length="139" mass="14781">MTGPGADLVALYRATRYDARLPGGRRATLRVDAPPPFEFRQWLAGAAFALITAYNPRSTAQPAHANRAAQHRLLADLAALGARVLPAVGRGHGWREASLVAAGLDLTSIDALAARYAQHAVLAGRGDAPVELRCYERAS</sequence>
<dbReference type="InterPro" id="IPR021710">
    <property type="entry name" value="DUF3293"/>
</dbReference>
<evidence type="ECO:0000313" key="2">
    <source>
        <dbReference type="Proteomes" id="UP001139971"/>
    </source>
</evidence>